<name>A0A7W5A9E8_9ACTN</name>
<keyword evidence="3" id="KW-1185">Reference proteome</keyword>
<feature type="compositionally biased region" description="Polar residues" evidence="1">
    <location>
        <begin position="78"/>
        <end position="90"/>
    </location>
</feature>
<dbReference type="AlphaFoldDB" id="A0A7W5A9E8"/>
<comment type="caution">
    <text evidence="2">The sequence shown here is derived from an EMBL/GenBank/DDBJ whole genome shotgun (WGS) entry which is preliminary data.</text>
</comment>
<evidence type="ECO:0000256" key="1">
    <source>
        <dbReference type="SAM" id="MobiDB-lite"/>
    </source>
</evidence>
<feature type="region of interest" description="Disordered" evidence="1">
    <location>
        <begin position="77"/>
        <end position="96"/>
    </location>
</feature>
<gene>
    <name evidence="2" type="ORF">FHS12_005123</name>
</gene>
<evidence type="ECO:0000313" key="3">
    <source>
        <dbReference type="Proteomes" id="UP000577707"/>
    </source>
</evidence>
<dbReference type="Proteomes" id="UP000577707">
    <property type="component" value="Unassembled WGS sequence"/>
</dbReference>
<dbReference type="RefSeq" id="WP_183551686.1">
    <property type="nucleotide sequence ID" value="NZ_BMQT01000017.1"/>
</dbReference>
<protein>
    <submittedName>
        <fullName evidence="2">Uncharacterized protein</fullName>
    </submittedName>
</protein>
<dbReference type="EMBL" id="JACHXG010000017">
    <property type="protein sequence ID" value="MBB3092146.1"/>
    <property type="molecule type" value="Genomic_DNA"/>
</dbReference>
<proteinExistence type="predicted"/>
<sequence length="96" mass="10042">MLFGAFGVCARVPEQESRVPVTLTRRPVHVAGEEPAGGLCEEVDLESLVDSRDLSDLGDRGVPVNVIIGHPQGRAVQGSANDSVTVTTATPRHGIA</sequence>
<organism evidence="2 3">
    <name type="scientific">Nocardioides albus</name>
    <dbReference type="NCBI Taxonomy" id="1841"/>
    <lineage>
        <taxon>Bacteria</taxon>
        <taxon>Bacillati</taxon>
        <taxon>Actinomycetota</taxon>
        <taxon>Actinomycetes</taxon>
        <taxon>Propionibacteriales</taxon>
        <taxon>Nocardioidaceae</taxon>
        <taxon>Nocardioides</taxon>
    </lineage>
</organism>
<reference evidence="2 3" key="1">
    <citation type="submission" date="2020-08" db="EMBL/GenBank/DDBJ databases">
        <title>Genomic Encyclopedia of Type Strains, Phase III (KMG-III): the genomes of soil and plant-associated and newly described type strains.</title>
        <authorList>
            <person name="Whitman W."/>
        </authorList>
    </citation>
    <scope>NUCLEOTIDE SEQUENCE [LARGE SCALE GENOMIC DNA]</scope>
    <source>
        <strain evidence="2 3">CECT 3302</strain>
    </source>
</reference>
<accession>A0A7W5A9E8</accession>
<evidence type="ECO:0000313" key="2">
    <source>
        <dbReference type="EMBL" id="MBB3092146.1"/>
    </source>
</evidence>